<dbReference type="PANTHER" id="PTHR18842">
    <property type="entry name" value="INTERLEUKIN-1 RECEPTOR-ASSOCIATED KINASE 1-BINDING PROTEIN 1"/>
    <property type="match status" value="1"/>
</dbReference>
<comment type="caution">
    <text evidence="6">The sequence shown here is derived from an EMBL/GenBank/DDBJ whole genome shotgun (WGS) entry which is preliminary data.</text>
</comment>
<dbReference type="Gene3D" id="3.30.70.2970">
    <property type="entry name" value="Protein of unknown function (DUF541), domain 2"/>
    <property type="match status" value="1"/>
</dbReference>
<proteinExistence type="inferred from homology"/>
<comment type="similarity">
    <text evidence="3">Belongs to the IRAK1BP1 family.</text>
</comment>
<dbReference type="AlphaFoldDB" id="A0AAV6GPP9"/>
<comment type="subcellular location">
    <subcellularLocation>
        <location evidence="2">Cytoplasm</location>
    </subcellularLocation>
    <subcellularLocation>
        <location evidence="1">Nucleus</location>
    </subcellularLocation>
</comment>
<keyword evidence="4" id="KW-0963">Cytoplasm</keyword>
<dbReference type="InterPro" id="IPR007497">
    <property type="entry name" value="SIMPL/DUF541"/>
</dbReference>
<dbReference type="InterPro" id="IPR030312">
    <property type="entry name" value="IRAK1BP1"/>
</dbReference>
<evidence type="ECO:0000256" key="3">
    <source>
        <dbReference type="ARBA" id="ARBA00005509"/>
    </source>
</evidence>
<keyword evidence="5" id="KW-0539">Nucleus</keyword>
<evidence type="ECO:0008006" key="8">
    <source>
        <dbReference type="Google" id="ProtNLM"/>
    </source>
</evidence>
<dbReference type="PANTHER" id="PTHR18842:SF2">
    <property type="entry name" value="INTERLEUKIN-1 RECEPTOR-ASSOCIATED KINASE 1-BINDING PROTEIN 1"/>
    <property type="match status" value="1"/>
</dbReference>
<dbReference type="GO" id="GO:0005634">
    <property type="term" value="C:nucleus"/>
    <property type="evidence" value="ECO:0007669"/>
    <property type="project" value="UniProtKB-SubCell"/>
</dbReference>
<dbReference type="Proteomes" id="UP000823561">
    <property type="component" value="Chromosome 8"/>
</dbReference>
<sequence length="244" mass="27050">MASSPSRVFAALLPVASEFYNDENLTGFGRVAKETTAVAQIPPREVQVTGSAELSCPPDRATVSISVSSSKESVNDVKNSVSRRVEYIIQTVRQHDVKEADTAVTKYIQKVDDLYIMEVEVLVVFLDFDKMQKVRSVLLEKLDKSVCVGLPHFTHSPECLSALRRRVCVAAVENARLKASEVCCTLGQGLGRPLLVREEESREWSCGDTPLTLQQRAGLIALSVSSRVFVSFELRPKDRPRKKP</sequence>
<accession>A0AAV6GPP9</accession>
<evidence type="ECO:0000256" key="2">
    <source>
        <dbReference type="ARBA" id="ARBA00004496"/>
    </source>
</evidence>
<evidence type="ECO:0000313" key="6">
    <source>
        <dbReference type="EMBL" id="KAG5277158.1"/>
    </source>
</evidence>
<dbReference type="Pfam" id="PF04402">
    <property type="entry name" value="SIMPL"/>
    <property type="match status" value="1"/>
</dbReference>
<keyword evidence="7" id="KW-1185">Reference proteome</keyword>
<evidence type="ECO:0000256" key="4">
    <source>
        <dbReference type="ARBA" id="ARBA00022490"/>
    </source>
</evidence>
<dbReference type="GO" id="GO:0005737">
    <property type="term" value="C:cytoplasm"/>
    <property type="evidence" value="ECO:0007669"/>
    <property type="project" value="UniProtKB-SubCell"/>
</dbReference>
<reference evidence="6" key="1">
    <citation type="submission" date="2020-10" db="EMBL/GenBank/DDBJ databases">
        <title>Chromosome-scale genome assembly of the Allis shad, Alosa alosa.</title>
        <authorList>
            <person name="Margot Z."/>
            <person name="Christophe K."/>
            <person name="Cabau C."/>
            <person name="Louis A."/>
            <person name="Berthelot C."/>
            <person name="Parey E."/>
            <person name="Roest Crollius H."/>
            <person name="Montfort J."/>
            <person name="Robinson-Rechavi M."/>
            <person name="Bucao C."/>
            <person name="Bouchez O."/>
            <person name="Gislard M."/>
            <person name="Lluch J."/>
            <person name="Milhes M."/>
            <person name="Lampietro C."/>
            <person name="Lopez Roques C."/>
            <person name="Donnadieu C."/>
            <person name="Braasch I."/>
            <person name="Desvignes T."/>
            <person name="Postlethwait J."/>
            <person name="Bobe J."/>
            <person name="Guiguen Y."/>
        </authorList>
    </citation>
    <scope>NUCLEOTIDE SEQUENCE</scope>
    <source>
        <strain evidence="6">M-15738</strain>
        <tissue evidence="6">Blood</tissue>
    </source>
</reference>
<dbReference type="EMBL" id="JADWDJ010000008">
    <property type="protein sequence ID" value="KAG5277158.1"/>
    <property type="molecule type" value="Genomic_DNA"/>
</dbReference>
<dbReference type="GO" id="GO:0006955">
    <property type="term" value="P:immune response"/>
    <property type="evidence" value="ECO:0007669"/>
    <property type="project" value="InterPro"/>
</dbReference>
<evidence type="ECO:0000256" key="5">
    <source>
        <dbReference type="ARBA" id="ARBA00023242"/>
    </source>
</evidence>
<evidence type="ECO:0000313" key="7">
    <source>
        <dbReference type="Proteomes" id="UP000823561"/>
    </source>
</evidence>
<organism evidence="6 7">
    <name type="scientific">Alosa alosa</name>
    <name type="common">allis shad</name>
    <dbReference type="NCBI Taxonomy" id="278164"/>
    <lineage>
        <taxon>Eukaryota</taxon>
        <taxon>Metazoa</taxon>
        <taxon>Chordata</taxon>
        <taxon>Craniata</taxon>
        <taxon>Vertebrata</taxon>
        <taxon>Euteleostomi</taxon>
        <taxon>Actinopterygii</taxon>
        <taxon>Neopterygii</taxon>
        <taxon>Teleostei</taxon>
        <taxon>Clupei</taxon>
        <taxon>Clupeiformes</taxon>
        <taxon>Clupeoidei</taxon>
        <taxon>Clupeidae</taxon>
        <taxon>Alosa</taxon>
    </lineage>
</organism>
<evidence type="ECO:0000256" key="1">
    <source>
        <dbReference type="ARBA" id="ARBA00004123"/>
    </source>
</evidence>
<gene>
    <name evidence="6" type="ORF">AALO_G00114200</name>
</gene>
<dbReference type="GO" id="GO:0043123">
    <property type="term" value="P:positive regulation of canonical NF-kappaB signal transduction"/>
    <property type="evidence" value="ECO:0007669"/>
    <property type="project" value="InterPro"/>
</dbReference>
<name>A0AAV6GPP9_9TELE</name>
<protein>
    <recommendedName>
        <fullName evidence="8">Interleukin-1 receptor-associated kinase 1-binding protein 1</fullName>
    </recommendedName>
</protein>